<evidence type="ECO:0000256" key="3">
    <source>
        <dbReference type="ARBA" id="ARBA00022801"/>
    </source>
</evidence>
<dbReference type="GO" id="GO:0009432">
    <property type="term" value="P:SOS response"/>
    <property type="evidence" value="ECO:0007669"/>
    <property type="project" value="UniProtKB-KW"/>
</dbReference>
<dbReference type="GO" id="GO:0016787">
    <property type="term" value="F:hydrolase activity"/>
    <property type="evidence" value="ECO:0007669"/>
    <property type="project" value="UniProtKB-KW"/>
</dbReference>
<keyword evidence="11" id="KW-0540">Nuclease</keyword>
<dbReference type="SMART" id="SM00465">
    <property type="entry name" value="GIYc"/>
    <property type="match status" value="1"/>
</dbReference>
<name>A0A8H2LDE0_9FLAO</name>
<sequence>MTFLYIQTIKSGKNKPVPYCLAIQDGDLDSFYTFNFRPEITISKRVYEHNNLDWKVHSSAPLFCDIADELIELLQHKQLVFADFNQFMLLQSQFKMVGYNFNTQPKYVWHTLPKNNKNSKELELCLPPSPNLSGNSETYAEAFLQLMHKSFFSTTPRNLSQQVVKNVSLNLDFSEYSTAAGVYYFFDASGTIIYVGKAKNVRKRLQSHFNGFTNSKTIDYSKITAVTVEYTGSDIIAQLLESAQIKTLKPLYNTQQVNDAAPFIINKSKTAKGINKLQITRKDIADNRPEIYFNKRSVKKVLLQLATEFGLCKKHCGLERIKGPCSNVTLRHQNCVCANTEAIAKYNERFEVALFEFSTRKSGGIYKLKGRHINEDAFVYLLNDIYEGYGFIGKNETVTNENDILGHLIPQKNNYDTSRILEHLSKTVTLENILNC</sequence>
<dbReference type="EMBL" id="VSKM01000013">
    <property type="protein sequence ID" value="TYB71817.1"/>
    <property type="molecule type" value="Genomic_DNA"/>
</dbReference>
<dbReference type="GO" id="GO:0009380">
    <property type="term" value="C:excinuclease repair complex"/>
    <property type="evidence" value="ECO:0007669"/>
    <property type="project" value="TreeGrafter"/>
</dbReference>
<dbReference type="GO" id="GO:0004519">
    <property type="term" value="F:endonuclease activity"/>
    <property type="evidence" value="ECO:0007669"/>
    <property type="project" value="UniProtKB-KW"/>
</dbReference>
<evidence type="ECO:0000256" key="1">
    <source>
        <dbReference type="ARBA" id="ARBA00022763"/>
    </source>
</evidence>
<proteinExistence type="predicted"/>
<feature type="domain" description="GIY-YIG" evidence="10">
    <location>
        <begin position="178"/>
        <end position="254"/>
    </location>
</feature>
<keyword evidence="3" id="KW-0378">Hydrolase</keyword>
<evidence type="ECO:0000259" key="10">
    <source>
        <dbReference type="PROSITE" id="PS50164"/>
    </source>
</evidence>
<keyword evidence="11" id="KW-0255">Endonuclease</keyword>
<evidence type="ECO:0000256" key="4">
    <source>
        <dbReference type="ARBA" id="ARBA00022881"/>
    </source>
</evidence>
<dbReference type="Proteomes" id="UP000323324">
    <property type="component" value="Unassembled WGS sequence"/>
</dbReference>
<comment type="caution">
    <text evidence="11">The sequence shown here is derived from an EMBL/GenBank/DDBJ whole genome shotgun (WGS) entry which is preliminary data.</text>
</comment>
<dbReference type="InterPro" id="IPR047296">
    <property type="entry name" value="GIY-YIG_UvrC_Cho"/>
</dbReference>
<dbReference type="SUPFAM" id="SSF82771">
    <property type="entry name" value="GIY-YIG endonuclease"/>
    <property type="match status" value="1"/>
</dbReference>
<evidence type="ECO:0000256" key="8">
    <source>
        <dbReference type="ARBA" id="ARBA00042138"/>
    </source>
</evidence>
<keyword evidence="5" id="KW-0234">DNA repair</keyword>
<reference evidence="11 12" key="1">
    <citation type="submission" date="2019-08" db="EMBL/GenBank/DDBJ databases">
        <title>Genomes of Antarctic Bizionia species.</title>
        <authorList>
            <person name="Bowman J.P."/>
        </authorList>
    </citation>
    <scope>NUCLEOTIDE SEQUENCE [LARGE SCALE GENOMIC DNA]</scope>
    <source>
        <strain evidence="11 12">HFD</strain>
    </source>
</reference>
<dbReference type="CDD" id="cd10434">
    <property type="entry name" value="GIY-YIG_UvrC_Cho"/>
    <property type="match status" value="1"/>
</dbReference>
<dbReference type="AlphaFoldDB" id="A0A8H2LDE0"/>
<dbReference type="RefSeq" id="WP_148370528.1">
    <property type="nucleotide sequence ID" value="NZ_VSKM01000013.1"/>
</dbReference>
<dbReference type="InterPro" id="IPR050066">
    <property type="entry name" value="UvrABC_protein_C"/>
</dbReference>
<keyword evidence="1" id="KW-0227">DNA damage</keyword>
<protein>
    <recommendedName>
        <fullName evidence="7">Excinuclease cho</fullName>
    </recommendedName>
    <alternativeName>
        <fullName evidence="9">Endonuclease cho</fullName>
    </alternativeName>
    <alternativeName>
        <fullName evidence="8">UvrC homolog protein</fullName>
    </alternativeName>
</protein>
<evidence type="ECO:0000256" key="7">
    <source>
        <dbReference type="ARBA" id="ARBA00040756"/>
    </source>
</evidence>
<evidence type="ECO:0000256" key="5">
    <source>
        <dbReference type="ARBA" id="ARBA00023204"/>
    </source>
</evidence>
<evidence type="ECO:0000256" key="6">
    <source>
        <dbReference type="ARBA" id="ARBA00023236"/>
    </source>
</evidence>
<evidence type="ECO:0000256" key="9">
    <source>
        <dbReference type="ARBA" id="ARBA00042732"/>
    </source>
</evidence>
<dbReference type="GO" id="GO:0006289">
    <property type="term" value="P:nucleotide-excision repair"/>
    <property type="evidence" value="ECO:0007669"/>
    <property type="project" value="InterPro"/>
</dbReference>
<gene>
    <name evidence="11" type="ORF">ES676_11755</name>
</gene>
<evidence type="ECO:0000313" key="12">
    <source>
        <dbReference type="Proteomes" id="UP000323324"/>
    </source>
</evidence>
<accession>A0A8H2LDE0</accession>
<dbReference type="Gene3D" id="3.40.1440.10">
    <property type="entry name" value="GIY-YIG endonuclease"/>
    <property type="match status" value="1"/>
</dbReference>
<organism evidence="11 12">
    <name type="scientific">Bizionia saleffrena</name>
    <dbReference type="NCBI Taxonomy" id="291189"/>
    <lineage>
        <taxon>Bacteria</taxon>
        <taxon>Pseudomonadati</taxon>
        <taxon>Bacteroidota</taxon>
        <taxon>Flavobacteriia</taxon>
        <taxon>Flavobacteriales</taxon>
        <taxon>Flavobacteriaceae</taxon>
        <taxon>Bizionia</taxon>
    </lineage>
</organism>
<keyword evidence="6" id="KW-0742">SOS response</keyword>
<evidence type="ECO:0000313" key="11">
    <source>
        <dbReference type="EMBL" id="TYB71817.1"/>
    </source>
</evidence>
<dbReference type="PANTHER" id="PTHR30562:SF10">
    <property type="entry name" value="EXCINUCLEASE CHO"/>
    <property type="match status" value="1"/>
</dbReference>
<dbReference type="InterPro" id="IPR035901">
    <property type="entry name" value="GIY-YIG_endonuc_sf"/>
</dbReference>
<dbReference type="PROSITE" id="PS50164">
    <property type="entry name" value="GIY_YIG"/>
    <property type="match status" value="1"/>
</dbReference>
<dbReference type="Pfam" id="PF01541">
    <property type="entry name" value="GIY-YIG"/>
    <property type="match status" value="1"/>
</dbReference>
<evidence type="ECO:0000256" key="2">
    <source>
        <dbReference type="ARBA" id="ARBA00022769"/>
    </source>
</evidence>
<keyword evidence="12" id="KW-1185">Reference proteome</keyword>
<dbReference type="InterPro" id="IPR000305">
    <property type="entry name" value="GIY-YIG_endonuc"/>
</dbReference>
<keyword evidence="2" id="KW-0228">DNA excision</keyword>
<dbReference type="PANTHER" id="PTHR30562">
    <property type="entry name" value="UVRC/OXIDOREDUCTASE"/>
    <property type="match status" value="1"/>
</dbReference>
<keyword evidence="4" id="KW-0267">Excision nuclease</keyword>